<keyword evidence="3 6" id="KW-0808">Transferase</keyword>
<evidence type="ECO:0000256" key="3">
    <source>
        <dbReference type="ARBA" id="ARBA00022679"/>
    </source>
</evidence>
<organism evidence="6 7">
    <name type="scientific">Ricinus communis</name>
    <name type="common">Castor bean</name>
    <dbReference type="NCBI Taxonomy" id="3988"/>
    <lineage>
        <taxon>Eukaryota</taxon>
        <taxon>Viridiplantae</taxon>
        <taxon>Streptophyta</taxon>
        <taxon>Embryophyta</taxon>
        <taxon>Tracheophyta</taxon>
        <taxon>Spermatophyta</taxon>
        <taxon>Magnoliopsida</taxon>
        <taxon>eudicotyledons</taxon>
        <taxon>Gunneridae</taxon>
        <taxon>Pentapetalae</taxon>
        <taxon>rosids</taxon>
        <taxon>fabids</taxon>
        <taxon>Malpighiales</taxon>
        <taxon>Euphorbiaceae</taxon>
        <taxon>Acalyphoideae</taxon>
        <taxon>Acalypheae</taxon>
        <taxon>Ricinus</taxon>
    </lineage>
</organism>
<evidence type="ECO:0000313" key="6">
    <source>
        <dbReference type="EMBL" id="EEF46553.1"/>
    </source>
</evidence>
<evidence type="ECO:0000313" key="7">
    <source>
        <dbReference type="Proteomes" id="UP000008311"/>
    </source>
</evidence>
<dbReference type="InterPro" id="IPR044610">
    <property type="entry name" value="GLCAT14A/B/C"/>
</dbReference>
<dbReference type="GO" id="GO:0015020">
    <property type="term" value="F:glucuronosyltransferase activity"/>
    <property type="evidence" value="ECO:0007669"/>
    <property type="project" value="InterPro"/>
</dbReference>
<dbReference type="EMBL" id="EQ973799">
    <property type="protein sequence ID" value="EEF46553.1"/>
    <property type="molecule type" value="Genomic_DNA"/>
</dbReference>
<keyword evidence="2 6" id="KW-0328">Glycosyltransferase</keyword>
<dbReference type="Proteomes" id="UP000008311">
    <property type="component" value="Unassembled WGS sequence"/>
</dbReference>
<keyword evidence="4" id="KW-0472">Membrane</keyword>
<dbReference type="PANTHER" id="PTHR45719:SF11">
    <property type="entry name" value="OS01G0121800 PROTEIN"/>
    <property type="match status" value="1"/>
</dbReference>
<keyword evidence="5" id="KW-0325">Glycoprotein</keyword>
<dbReference type="InterPro" id="IPR003406">
    <property type="entry name" value="Glyco_trans_14"/>
</dbReference>
<evidence type="ECO:0000256" key="1">
    <source>
        <dbReference type="ARBA" id="ARBA00004606"/>
    </source>
</evidence>
<sequence>MSLMLLIAVARPWLLDHHDEFSAPMEDIRVSPTVPVPSKGHGFPPILAYWICGTSGDSNRMLRLLKSIYHPRNQYLLQLDAESSASERAELVVSIQSEALFRAFGNVNVVGRSYAINKLGSSALSATLHAAALLLKLNKDWDWFINLSPADYPLMRQDDFLHAMTSLPKDLNFIHYSKDTEWKQKYKVNQIVMDPSLYLQKSSDLFYAVETRPNPDAFKIFGGSPWVILTRSLMEYCVQGWENLPRKLLMYFNNMVYPIEFYFHTVICNSPEFRNTTVNANLIRYNILENHSSNGEPSESFYDKMLASGAAFARPFRRDDSVLINKVDETVLNRQPNVVVPGNWCTGGSTNSNYTEAAESSNLCSTWGNLDAVKPGSSGIKLASLFSMLQIHGGLRTGNHCLQ</sequence>
<dbReference type="PANTHER" id="PTHR45719">
    <property type="entry name" value="GLYCOSYLTRANSFERASE"/>
    <property type="match status" value="1"/>
</dbReference>
<dbReference type="GO" id="GO:0030158">
    <property type="term" value="F:protein xylosyltransferase activity"/>
    <property type="evidence" value="ECO:0007669"/>
    <property type="project" value="UniProtKB-EC"/>
</dbReference>
<dbReference type="STRING" id="3988.B9RPZ2"/>
<dbReference type="eggNOG" id="KOG0799">
    <property type="taxonomic scope" value="Eukaryota"/>
</dbReference>
<comment type="subcellular location">
    <subcellularLocation>
        <location evidence="1">Membrane</location>
        <topology evidence="1">Single-pass type II membrane protein</topology>
    </subcellularLocation>
</comment>
<reference evidence="7" key="1">
    <citation type="journal article" date="2010" name="Nat. Biotechnol.">
        <title>Draft genome sequence of the oilseed species Ricinus communis.</title>
        <authorList>
            <person name="Chan A.P."/>
            <person name="Crabtree J."/>
            <person name="Zhao Q."/>
            <person name="Lorenzi H."/>
            <person name="Orvis J."/>
            <person name="Puiu D."/>
            <person name="Melake-Berhan A."/>
            <person name="Jones K.M."/>
            <person name="Redman J."/>
            <person name="Chen G."/>
            <person name="Cahoon E.B."/>
            <person name="Gedil M."/>
            <person name="Stanke M."/>
            <person name="Haas B.J."/>
            <person name="Wortman J.R."/>
            <person name="Fraser-Liggett C.M."/>
            <person name="Ravel J."/>
            <person name="Rabinowicz P.D."/>
        </authorList>
    </citation>
    <scope>NUCLEOTIDE SEQUENCE [LARGE SCALE GENOMIC DNA]</scope>
    <source>
        <strain evidence="7">cv. Hale</strain>
    </source>
</reference>
<evidence type="ECO:0000256" key="2">
    <source>
        <dbReference type="ARBA" id="ARBA00022676"/>
    </source>
</evidence>
<evidence type="ECO:0000256" key="4">
    <source>
        <dbReference type="ARBA" id="ARBA00023136"/>
    </source>
</evidence>
<evidence type="ECO:0000256" key="5">
    <source>
        <dbReference type="ARBA" id="ARBA00023180"/>
    </source>
</evidence>
<gene>
    <name evidence="6" type="ORF">RCOM_1660630</name>
</gene>
<dbReference type="GO" id="GO:0016020">
    <property type="term" value="C:membrane"/>
    <property type="evidence" value="ECO:0007669"/>
    <property type="project" value="UniProtKB-SubCell"/>
</dbReference>
<name>B9RPZ2_RICCO</name>
<dbReference type="EC" id="2.4.2.26" evidence="6"/>
<dbReference type="Pfam" id="PF02485">
    <property type="entry name" value="Branch"/>
    <property type="match status" value="1"/>
</dbReference>
<dbReference type="InParanoid" id="B9RPZ2"/>
<proteinExistence type="predicted"/>
<keyword evidence="7" id="KW-1185">Reference proteome</keyword>
<accession>B9RPZ2</accession>
<protein>
    <submittedName>
        <fullName evidence="6">Acetylglucosaminyltransferase, putative</fullName>
        <ecNumber evidence="6">2.4.2.26</ecNumber>
    </submittedName>
</protein>
<dbReference type="AlphaFoldDB" id="B9RPZ2"/>